<sequence length="115" mass="12770">MIKIKDARGLPPAALEVLRLRVVAALESGKVRGYRRTAEMFGVSQRSVGSWWRAYRDGGREALAVRRSRRPGPRELVSAEERAVLFQAIADYSPRSCSSAARCGHAPRSVSWSGW</sequence>
<dbReference type="OrthoDB" id="8479510at2"/>
<dbReference type="AlphaFoldDB" id="A0A4D4JH23"/>
<gene>
    <name evidence="2" type="ORF">GTS_53290</name>
</gene>
<dbReference type="Proteomes" id="UP000298860">
    <property type="component" value="Unassembled WGS sequence"/>
</dbReference>
<organism evidence="2 3">
    <name type="scientific">Gandjariella thermophila</name>
    <dbReference type="NCBI Taxonomy" id="1931992"/>
    <lineage>
        <taxon>Bacteria</taxon>
        <taxon>Bacillati</taxon>
        <taxon>Actinomycetota</taxon>
        <taxon>Actinomycetes</taxon>
        <taxon>Pseudonocardiales</taxon>
        <taxon>Pseudonocardiaceae</taxon>
        <taxon>Gandjariella</taxon>
    </lineage>
</organism>
<evidence type="ECO:0000259" key="1">
    <source>
        <dbReference type="Pfam" id="PF13518"/>
    </source>
</evidence>
<dbReference type="Pfam" id="PF13518">
    <property type="entry name" value="HTH_28"/>
    <property type="match status" value="1"/>
</dbReference>
<evidence type="ECO:0000313" key="2">
    <source>
        <dbReference type="EMBL" id="GDY33696.1"/>
    </source>
</evidence>
<dbReference type="InterPro" id="IPR009057">
    <property type="entry name" value="Homeodomain-like_sf"/>
</dbReference>
<reference evidence="3" key="1">
    <citation type="submission" date="2019-04" db="EMBL/GenBank/DDBJ databases">
        <title>Draft genome sequence of Pseudonocardiaceae bacterium SL3-2-4.</title>
        <authorList>
            <person name="Ningsih F."/>
            <person name="Yokota A."/>
            <person name="Sakai Y."/>
            <person name="Nanatani K."/>
            <person name="Yabe S."/>
            <person name="Oetari A."/>
            <person name="Sjamsuridzal W."/>
        </authorList>
    </citation>
    <scope>NUCLEOTIDE SEQUENCE [LARGE SCALE GENOMIC DNA]</scope>
    <source>
        <strain evidence="3">SL3-2-4</strain>
    </source>
</reference>
<comment type="caution">
    <text evidence="2">The sequence shown here is derived from an EMBL/GenBank/DDBJ whole genome shotgun (WGS) entry which is preliminary data.</text>
</comment>
<keyword evidence="3" id="KW-1185">Reference proteome</keyword>
<name>A0A4D4JH23_9PSEU</name>
<dbReference type="SUPFAM" id="SSF46689">
    <property type="entry name" value="Homeodomain-like"/>
    <property type="match status" value="1"/>
</dbReference>
<accession>A0A4D4JH23</accession>
<dbReference type="InterPro" id="IPR055247">
    <property type="entry name" value="InsJ-like_HTH"/>
</dbReference>
<evidence type="ECO:0000313" key="3">
    <source>
        <dbReference type="Proteomes" id="UP000298860"/>
    </source>
</evidence>
<dbReference type="EMBL" id="BJFL01000052">
    <property type="protein sequence ID" value="GDY33696.1"/>
    <property type="molecule type" value="Genomic_DNA"/>
</dbReference>
<proteinExistence type="predicted"/>
<feature type="domain" description="Insertion element IS150 protein InsJ-like helix-turn-helix" evidence="1">
    <location>
        <begin position="19"/>
        <end position="71"/>
    </location>
</feature>
<protein>
    <recommendedName>
        <fullName evidence="1">Insertion element IS150 protein InsJ-like helix-turn-helix domain-containing protein</fullName>
    </recommendedName>
</protein>
<dbReference type="RefSeq" id="WP_137816620.1">
    <property type="nucleotide sequence ID" value="NZ_BJFL01000052.1"/>
</dbReference>